<feature type="region of interest" description="Disordered" evidence="9">
    <location>
        <begin position="1"/>
        <end position="42"/>
    </location>
</feature>
<evidence type="ECO:0000256" key="2">
    <source>
        <dbReference type="ARBA" id="ARBA00022737"/>
    </source>
</evidence>
<dbReference type="PANTHER" id="PTHR10593">
    <property type="entry name" value="SERINE/THREONINE-PROTEIN KINASE RIO"/>
    <property type="match status" value="1"/>
</dbReference>
<reference evidence="11 12" key="1">
    <citation type="journal article" date="2019" name="Sci. Rep.">
        <title>A high-quality genome of Eragrostis curvula grass provides insights into Poaceae evolution and supports new strategies to enhance forage quality.</title>
        <authorList>
            <person name="Carballo J."/>
            <person name="Santos B.A.C.M."/>
            <person name="Zappacosta D."/>
            <person name="Garbus I."/>
            <person name="Selva J.P."/>
            <person name="Gallo C.A."/>
            <person name="Diaz A."/>
            <person name="Albertini E."/>
            <person name="Caccamo M."/>
            <person name="Echenique V."/>
        </authorList>
    </citation>
    <scope>NUCLEOTIDE SEQUENCE [LARGE SCALE GENOMIC DNA]</scope>
    <source>
        <strain evidence="12">cv. Victoria</strain>
        <tissue evidence="11">Leaf</tissue>
    </source>
</reference>
<keyword evidence="3 7" id="KW-0863">Zinc-finger</keyword>
<dbReference type="PROSITE" id="PS00028">
    <property type="entry name" value="ZINC_FINGER_C2H2_1"/>
    <property type="match status" value="1"/>
</dbReference>
<keyword evidence="12" id="KW-1185">Reference proteome</keyword>
<evidence type="ECO:0000256" key="4">
    <source>
        <dbReference type="ARBA" id="ARBA00022833"/>
    </source>
</evidence>
<keyword evidence="6" id="KW-0804">Transcription</keyword>
<evidence type="ECO:0000256" key="7">
    <source>
        <dbReference type="PROSITE-ProRule" id="PRU00042"/>
    </source>
</evidence>
<keyword evidence="4" id="KW-0862">Zinc</keyword>
<keyword evidence="5" id="KW-0805">Transcription regulation</keyword>
<dbReference type="Pfam" id="PF22996">
    <property type="entry name" value="C2H2-2nd_BIRD-IDD"/>
    <property type="match status" value="1"/>
</dbReference>
<gene>
    <name evidence="11" type="ORF">EJB05_24556</name>
</gene>
<dbReference type="SMART" id="SM00355">
    <property type="entry name" value="ZnF_C2H2"/>
    <property type="match status" value="3"/>
</dbReference>
<dbReference type="GO" id="GO:0003700">
    <property type="term" value="F:DNA-binding transcription factor activity"/>
    <property type="evidence" value="ECO:0007669"/>
    <property type="project" value="TreeGrafter"/>
</dbReference>
<evidence type="ECO:0000313" key="12">
    <source>
        <dbReference type="Proteomes" id="UP000324897"/>
    </source>
</evidence>
<accession>A0A5J9V9L5</accession>
<dbReference type="AlphaFoldDB" id="A0A5J9V9L5"/>
<dbReference type="SUPFAM" id="SSF57667">
    <property type="entry name" value="beta-beta-alpha zinc fingers"/>
    <property type="match status" value="2"/>
</dbReference>
<evidence type="ECO:0000256" key="8">
    <source>
        <dbReference type="SAM" id="Coils"/>
    </source>
</evidence>
<feature type="compositionally biased region" description="Low complexity" evidence="9">
    <location>
        <begin position="415"/>
        <end position="436"/>
    </location>
</feature>
<name>A0A5J9V9L5_9POAL</name>
<dbReference type="OrthoDB" id="6354171at2759"/>
<feature type="coiled-coil region" evidence="8">
    <location>
        <begin position="336"/>
        <end position="377"/>
    </location>
</feature>
<sequence length="436" mass="47307">MLSPCSPTTVPPPEASPEPFMSLHIGTNSATTTTKNKKRRLAGTPDLDAEVVALSPRTLLAQDNHFVCEFCGESFRRDQNLQMHRRRHSAPPPWEPLGSGSKAKAKAAAPAPTTKRCVYVCPEPSCRFHDPARALGDLCGIKKHFRRKHGGRRRWTCARCSRAYAVLTDYKAHVRTCGDRGHSCGACGRVFTRAERLHAHQRTCRAGETSPLPGLGVVDASQLLMHAAAGRASPFSAESHTDAASAANVGAAFHGLDPVFTPLTPPDRPVVHDTEEMQLMPRRGSCARGAALDADRSRDPTAAVFPQSMWFGGARGVDGLASASVAAARVKSREQLRLAMAENAAAEEARAQARREVELAEEELAIARRARQQAQAEFNSAHELRDHAVRQVRAAMLLQAQCYSCRHKCSARAPTMSSSTPRWTTTTISTTAEDTP</sequence>
<dbReference type="GO" id="GO:0005634">
    <property type="term" value="C:nucleus"/>
    <property type="evidence" value="ECO:0007669"/>
    <property type="project" value="TreeGrafter"/>
</dbReference>
<feature type="region of interest" description="Disordered" evidence="9">
    <location>
        <begin position="82"/>
        <end position="101"/>
    </location>
</feature>
<dbReference type="Pfam" id="PF00096">
    <property type="entry name" value="zf-C2H2"/>
    <property type="match status" value="2"/>
</dbReference>
<dbReference type="Gene3D" id="3.30.160.60">
    <property type="entry name" value="Classic Zinc Finger"/>
    <property type="match status" value="2"/>
</dbReference>
<dbReference type="PROSITE" id="PS50157">
    <property type="entry name" value="ZINC_FINGER_C2H2_2"/>
    <property type="match status" value="2"/>
</dbReference>
<evidence type="ECO:0000256" key="5">
    <source>
        <dbReference type="ARBA" id="ARBA00023015"/>
    </source>
</evidence>
<keyword evidence="1" id="KW-0479">Metal-binding</keyword>
<organism evidence="11 12">
    <name type="scientific">Eragrostis curvula</name>
    <name type="common">weeping love grass</name>
    <dbReference type="NCBI Taxonomy" id="38414"/>
    <lineage>
        <taxon>Eukaryota</taxon>
        <taxon>Viridiplantae</taxon>
        <taxon>Streptophyta</taxon>
        <taxon>Embryophyta</taxon>
        <taxon>Tracheophyta</taxon>
        <taxon>Spermatophyta</taxon>
        <taxon>Magnoliopsida</taxon>
        <taxon>Liliopsida</taxon>
        <taxon>Poales</taxon>
        <taxon>Poaceae</taxon>
        <taxon>PACMAD clade</taxon>
        <taxon>Chloridoideae</taxon>
        <taxon>Eragrostideae</taxon>
        <taxon>Eragrostidinae</taxon>
        <taxon>Eragrostis</taxon>
    </lineage>
</organism>
<dbReference type="InterPro" id="IPR013087">
    <property type="entry name" value="Znf_C2H2_type"/>
</dbReference>
<evidence type="ECO:0000256" key="9">
    <source>
        <dbReference type="SAM" id="MobiDB-lite"/>
    </source>
</evidence>
<dbReference type="Gramene" id="TVU32799">
    <property type="protein sequence ID" value="TVU32799"/>
    <property type="gene ID" value="EJB05_24556"/>
</dbReference>
<dbReference type="PANTHER" id="PTHR10593:SF10">
    <property type="entry name" value="OS08G0467100 PROTEIN"/>
    <property type="match status" value="1"/>
</dbReference>
<evidence type="ECO:0000259" key="10">
    <source>
        <dbReference type="PROSITE" id="PS50157"/>
    </source>
</evidence>
<comment type="caution">
    <text evidence="11">The sequence shown here is derived from an EMBL/GenBank/DDBJ whole genome shotgun (WGS) entry which is preliminary data.</text>
</comment>
<evidence type="ECO:0000256" key="1">
    <source>
        <dbReference type="ARBA" id="ARBA00022723"/>
    </source>
</evidence>
<dbReference type="InterPro" id="IPR031140">
    <property type="entry name" value="IDD1-16"/>
</dbReference>
<feature type="region of interest" description="Disordered" evidence="9">
    <location>
        <begin position="413"/>
        <end position="436"/>
    </location>
</feature>
<evidence type="ECO:0000313" key="11">
    <source>
        <dbReference type="EMBL" id="TVU32799.1"/>
    </source>
</evidence>
<feature type="domain" description="C2H2-type" evidence="10">
    <location>
        <begin position="182"/>
        <end position="210"/>
    </location>
</feature>
<dbReference type="GO" id="GO:0008270">
    <property type="term" value="F:zinc ion binding"/>
    <property type="evidence" value="ECO:0007669"/>
    <property type="project" value="UniProtKB-KW"/>
</dbReference>
<proteinExistence type="predicted"/>
<dbReference type="Proteomes" id="UP000324897">
    <property type="component" value="Chromosome 1"/>
</dbReference>
<dbReference type="InterPro" id="IPR055187">
    <property type="entry name" value="C2CH-3rd_BIRD-IDD"/>
</dbReference>
<dbReference type="EMBL" id="RWGY01000011">
    <property type="protein sequence ID" value="TVU32799.1"/>
    <property type="molecule type" value="Genomic_DNA"/>
</dbReference>
<keyword evidence="8" id="KW-0175">Coiled coil</keyword>
<dbReference type="Pfam" id="PF22995">
    <property type="entry name" value="C2CH-3rd_BIRD-IDD"/>
    <property type="match status" value="1"/>
</dbReference>
<protein>
    <recommendedName>
        <fullName evidence="10">C2H2-type domain-containing protein</fullName>
    </recommendedName>
</protein>
<evidence type="ECO:0000256" key="3">
    <source>
        <dbReference type="ARBA" id="ARBA00022771"/>
    </source>
</evidence>
<dbReference type="InterPro" id="IPR036236">
    <property type="entry name" value="Znf_C2H2_sf"/>
</dbReference>
<evidence type="ECO:0000256" key="6">
    <source>
        <dbReference type="ARBA" id="ARBA00023163"/>
    </source>
</evidence>
<keyword evidence="2" id="KW-0677">Repeat</keyword>
<feature type="domain" description="C2H2-type" evidence="10">
    <location>
        <begin position="66"/>
        <end position="93"/>
    </location>
</feature>
<dbReference type="InterPro" id="IPR055186">
    <property type="entry name" value="C2H2-2nd_BIRD-IDD"/>
</dbReference>